<dbReference type="EnsemblMetazoa" id="Aqu2.1.31769_001">
    <property type="protein sequence ID" value="Aqu2.1.31769_001"/>
    <property type="gene ID" value="Aqu2.1.31769"/>
</dbReference>
<sequence>VGNRRSRSRTPHSRSGERAGQHSGERRSHANRTESYLSEDEEDFKQLMEVTEETHRLLTDSCTWGMSIETRKCTRNHFKLPKSAQSADKELARLQTFILDALAPLTAILEGAKEMTVQDIKEALMTASILI</sequence>
<proteinExistence type="predicted"/>
<protein>
    <submittedName>
        <fullName evidence="2">Uncharacterized protein</fullName>
    </submittedName>
</protein>
<organism evidence="2">
    <name type="scientific">Amphimedon queenslandica</name>
    <name type="common">Sponge</name>
    <dbReference type="NCBI Taxonomy" id="400682"/>
    <lineage>
        <taxon>Eukaryota</taxon>
        <taxon>Metazoa</taxon>
        <taxon>Porifera</taxon>
        <taxon>Demospongiae</taxon>
        <taxon>Heteroscleromorpha</taxon>
        <taxon>Haplosclerida</taxon>
        <taxon>Niphatidae</taxon>
        <taxon>Amphimedon</taxon>
    </lineage>
</organism>
<feature type="compositionally biased region" description="Basic residues" evidence="1">
    <location>
        <begin position="1"/>
        <end position="12"/>
    </location>
</feature>
<feature type="compositionally biased region" description="Basic and acidic residues" evidence="1">
    <location>
        <begin position="14"/>
        <end position="32"/>
    </location>
</feature>
<dbReference type="InParanoid" id="A0A1X7UW63"/>
<reference evidence="2" key="1">
    <citation type="submission" date="2017-05" db="UniProtKB">
        <authorList>
            <consortium name="EnsemblMetazoa"/>
        </authorList>
    </citation>
    <scope>IDENTIFICATION</scope>
</reference>
<evidence type="ECO:0000313" key="2">
    <source>
        <dbReference type="EnsemblMetazoa" id="Aqu2.1.31769_001"/>
    </source>
</evidence>
<name>A0A1X7UW63_AMPQE</name>
<evidence type="ECO:0000256" key="1">
    <source>
        <dbReference type="SAM" id="MobiDB-lite"/>
    </source>
</evidence>
<accession>A0A1X7UW63</accession>
<feature type="region of interest" description="Disordered" evidence="1">
    <location>
        <begin position="1"/>
        <end position="41"/>
    </location>
</feature>
<dbReference type="AlphaFoldDB" id="A0A1X7UW63"/>